<organism evidence="25 26">
    <name type="scientific">Fukomys damarensis</name>
    <name type="common">Damaraland mole rat</name>
    <name type="synonym">Cryptomys damarensis</name>
    <dbReference type="NCBI Taxonomy" id="885580"/>
    <lineage>
        <taxon>Eukaryota</taxon>
        <taxon>Metazoa</taxon>
        <taxon>Chordata</taxon>
        <taxon>Craniata</taxon>
        <taxon>Vertebrata</taxon>
        <taxon>Euteleostomi</taxon>
        <taxon>Mammalia</taxon>
        <taxon>Eutheria</taxon>
        <taxon>Euarchontoglires</taxon>
        <taxon>Glires</taxon>
        <taxon>Rodentia</taxon>
        <taxon>Hystricomorpha</taxon>
        <taxon>Bathyergidae</taxon>
        <taxon>Fukomys</taxon>
    </lineage>
</organism>
<dbReference type="SUPFAM" id="SSF55550">
    <property type="entry name" value="SH2 domain"/>
    <property type="match status" value="2"/>
</dbReference>
<evidence type="ECO:0000256" key="2">
    <source>
        <dbReference type="ARBA" id="ARBA00004370"/>
    </source>
</evidence>
<dbReference type="SMART" id="SM00326">
    <property type="entry name" value="SH3"/>
    <property type="match status" value="2"/>
</dbReference>
<dbReference type="InterPro" id="IPR036860">
    <property type="entry name" value="SH2_dom_sf"/>
</dbReference>
<keyword evidence="26" id="KW-1185">Reference proteome</keyword>
<dbReference type="InterPro" id="IPR035846">
    <property type="entry name" value="PTK6_SH2"/>
</dbReference>
<dbReference type="PRINTS" id="PR00452">
    <property type="entry name" value="SH3DOMAIN"/>
</dbReference>
<evidence type="ECO:0000256" key="14">
    <source>
        <dbReference type="ARBA" id="ARBA00023137"/>
    </source>
</evidence>
<gene>
    <name evidence="25" type="ORF">H920_01117</name>
</gene>
<evidence type="ECO:0000256" key="9">
    <source>
        <dbReference type="ARBA" id="ARBA00022741"/>
    </source>
</evidence>
<evidence type="ECO:0000256" key="8">
    <source>
        <dbReference type="ARBA" id="ARBA00022679"/>
    </source>
</evidence>
<comment type="similarity">
    <text evidence="21">Belongs to the protein kinase superfamily. Tyr protein kinase family.</text>
</comment>
<dbReference type="Pfam" id="PF00018">
    <property type="entry name" value="SH3_1"/>
    <property type="match status" value="1"/>
</dbReference>
<evidence type="ECO:0000256" key="19">
    <source>
        <dbReference type="PROSITE-ProRule" id="PRU00192"/>
    </source>
</evidence>
<dbReference type="PRINTS" id="PR00109">
    <property type="entry name" value="TYRKINASE"/>
</dbReference>
<dbReference type="InterPro" id="IPR017441">
    <property type="entry name" value="Protein_kinase_ATP_BS"/>
</dbReference>
<dbReference type="InterPro" id="IPR008266">
    <property type="entry name" value="Tyr_kinase_AS"/>
</dbReference>
<dbReference type="SMART" id="SM00252">
    <property type="entry name" value="SH2"/>
    <property type="match status" value="2"/>
</dbReference>
<dbReference type="PROSITE" id="PS50001">
    <property type="entry name" value="SH2"/>
    <property type="match status" value="2"/>
</dbReference>
<evidence type="ECO:0000313" key="26">
    <source>
        <dbReference type="Proteomes" id="UP000028990"/>
    </source>
</evidence>
<evidence type="ECO:0000256" key="5">
    <source>
        <dbReference type="ARBA" id="ARBA00022443"/>
    </source>
</evidence>
<dbReference type="PROSITE" id="PS00107">
    <property type="entry name" value="PROTEIN_KINASE_ATP"/>
    <property type="match status" value="2"/>
</dbReference>
<dbReference type="Gene3D" id="3.30.505.10">
    <property type="entry name" value="SH2 domain"/>
    <property type="match status" value="2"/>
</dbReference>
<evidence type="ECO:0000256" key="10">
    <source>
        <dbReference type="ARBA" id="ARBA00022777"/>
    </source>
</evidence>
<keyword evidence="11 20" id="KW-0067">ATP-binding</keyword>
<evidence type="ECO:0000256" key="12">
    <source>
        <dbReference type="ARBA" id="ARBA00022999"/>
    </source>
</evidence>
<keyword evidence="12 18" id="KW-0727">SH2 domain</keyword>
<evidence type="ECO:0000256" key="4">
    <source>
        <dbReference type="ARBA" id="ARBA00004496"/>
    </source>
</evidence>
<dbReference type="FunFam" id="1.10.510.10:FF:000399">
    <property type="entry name" value="Tyrosine-protein kinase"/>
    <property type="match status" value="1"/>
</dbReference>
<evidence type="ECO:0000256" key="7">
    <source>
        <dbReference type="ARBA" id="ARBA00022553"/>
    </source>
</evidence>
<dbReference type="SUPFAM" id="SSF56112">
    <property type="entry name" value="Protein kinase-like (PK-like)"/>
    <property type="match status" value="2"/>
</dbReference>
<feature type="domain" description="SH3" evidence="23">
    <location>
        <begin position="520"/>
        <end position="584"/>
    </location>
</feature>
<dbReference type="GO" id="GO:0001726">
    <property type="term" value="C:ruffle"/>
    <property type="evidence" value="ECO:0007669"/>
    <property type="project" value="UniProtKB-SubCell"/>
</dbReference>
<evidence type="ECO:0000256" key="6">
    <source>
        <dbReference type="ARBA" id="ARBA00022490"/>
    </source>
</evidence>
<dbReference type="InterPro" id="IPR050198">
    <property type="entry name" value="Non-receptor_tyrosine_kinases"/>
</dbReference>
<accession>A0A091E459</accession>
<dbReference type="PROSITE" id="PS00109">
    <property type="entry name" value="PROTEIN_KINASE_TYR"/>
    <property type="match status" value="2"/>
</dbReference>
<dbReference type="InterPro" id="IPR001245">
    <property type="entry name" value="Ser-Thr/Tyr_kinase_cat_dom"/>
</dbReference>
<dbReference type="Pfam" id="PF00017">
    <property type="entry name" value="SH2"/>
    <property type="match status" value="2"/>
</dbReference>
<dbReference type="InterPro" id="IPR001452">
    <property type="entry name" value="SH3_domain"/>
</dbReference>
<name>A0A091E459_FUKDA</name>
<feature type="binding site" evidence="20">
    <location>
        <position position="731"/>
    </location>
    <ligand>
        <name>ATP</name>
        <dbReference type="ChEBI" id="CHEBI:30616"/>
    </ligand>
</feature>
<dbReference type="Gene3D" id="3.30.200.20">
    <property type="entry name" value="Phosphorylase Kinase, domain 1"/>
    <property type="match status" value="1"/>
</dbReference>
<dbReference type="Gene3D" id="1.10.510.10">
    <property type="entry name" value="Transferase(Phosphotransferase) domain 1"/>
    <property type="match status" value="2"/>
</dbReference>
<dbReference type="FunFam" id="1.10.510.10:FF:000458">
    <property type="entry name" value="Tyrosine-protein kinase"/>
    <property type="match status" value="1"/>
</dbReference>
<evidence type="ECO:0000259" key="23">
    <source>
        <dbReference type="PROSITE" id="PS50002"/>
    </source>
</evidence>
<dbReference type="EMBL" id="KN120821">
    <property type="protein sequence ID" value="KFO37508.1"/>
    <property type="molecule type" value="Genomic_DNA"/>
</dbReference>
<feature type="domain" description="Protein kinase" evidence="24">
    <location>
        <begin position="703"/>
        <end position="957"/>
    </location>
</feature>
<reference evidence="25 26" key="1">
    <citation type="submission" date="2013-11" db="EMBL/GenBank/DDBJ databases">
        <title>The Damaraland mole rat (Fukomys damarensis) genome and evolution of African mole rats.</title>
        <authorList>
            <person name="Gladyshev V.N."/>
            <person name="Fang X."/>
        </authorList>
    </citation>
    <scope>NUCLEOTIDE SEQUENCE [LARGE SCALE GENOMIC DNA]</scope>
    <source>
        <tissue evidence="25">Liver</tissue>
    </source>
</reference>
<keyword evidence="10 21" id="KW-0418">Kinase</keyword>
<comment type="catalytic activity">
    <reaction evidence="17 21">
        <text>L-tyrosyl-[protein] + ATP = O-phospho-L-tyrosyl-[protein] + ADP + H(+)</text>
        <dbReference type="Rhea" id="RHEA:10596"/>
        <dbReference type="Rhea" id="RHEA-COMP:10136"/>
        <dbReference type="Rhea" id="RHEA-COMP:20101"/>
        <dbReference type="ChEBI" id="CHEBI:15378"/>
        <dbReference type="ChEBI" id="CHEBI:30616"/>
        <dbReference type="ChEBI" id="CHEBI:46858"/>
        <dbReference type="ChEBI" id="CHEBI:61978"/>
        <dbReference type="ChEBI" id="CHEBI:456216"/>
        <dbReference type="EC" id="2.7.10.2"/>
    </reaction>
</comment>
<dbReference type="SUPFAM" id="SSF50044">
    <property type="entry name" value="SH3-domain"/>
    <property type="match status" value="2"/>
</dbReference>
<dbReference type="InterPro" id="IPR011009">
    <property type="entry name" value="Kinase-like_dom_sf"/>
</dbReference>
<dbReference type="PROSITE" id="PS50002">
    <property type="entry name" value="SH3"/>
    <property type="match status" value="1"/>
</dbReference>
<keyword evidence="9 20" id="KW-0547">Nucleotide-binding</keyword>
<dbReference type="GO" id="GO:0005634">
    <property type="term" value="C:nucleus"/>
    <property type="evidence" value="ECO:0007669"/>
    <property type="project" value="UniProtKB-SubCell"/>
</dbReference>
<dbReference type="GO" id="GO:0005829">
    <property type="term" value="C:cytosol"/>
    <property type="evidence" value="ECO:0007669"/>
    <property type="project" value="UniProtKB-ARBA"/>
</dbReference>
<keyword evidence="5 19" id="KW-0728">SH3 domain</keyword>
<dbReference type="FunFam" id="3.30.505.10:FF:000074">
    <property type="entry name" value="Tyrosine-protein kinase"/>
    <property type="match status" value="1"/>
</dbReference>
<evidence type="ECO:0000256" key="20">
    <source>
        <dbReference type="PROSITE-ProRule" id="PRU10141"/>
    </source>
</evidence>
<dbReference type="STRING" id="885580.ENSFDAP00000013639"/>
<dbReference type="GO" id="GO:0016020">
    <property type="term" value="C:membrane"/>
    <property type="evidence" value="ECO:0007669"/>
    <property type="project" value="UniProtKB-SubCell"/>
</dbReference>
<dbReference type="PANTHER" id="PTHR24418">
    <property type="entry name" value="TYROSINE-PROTEIN KINASE"/>
    <property type="match status" value="1"/>
</dbReference>
<dbReference type="FunFam" id="3.30.505.10:FF:000078">
    <property type="entry name" value="Tyrosine-protein kinase"/>
    <property type="match status" value="1"/>
</dbReference>
<dbReference type="Proteomes" id="UP000028990">
    <property type="component" value="Unassembled WGS sequence"/>
</dbReference>
<protein>
    <recommendedName>
        <fullName evidence="21">Tyrosine-protein kinase</fullName>
        <ecNumber evidence="21">2.7.10.2</ecNumber>
    </recommendedName>
</protein>
<dbReference type="CDD" id="cd11847">
    <property type="entry name" value="SH3_Brk"/>
    <property type="match status" value="1"/>
</dbReference>
<dbReference type="FunFam" id="2.30.30.40:FF:000229">
    <property type="entry name" value="Tyrosine-protein kinase"/>
    <property type="match status" value="1"/>
</dbReference>
<dbReference type="FunFam" id="3.30.200.20:FF:000053">
    <property type="entry name" value="Tyrosine-protein kinase"/>
    <property type="match status" value="2"/>
</dbReference>
<dbReference type="PRINTS" id="PR00401">
    <property type="entry name" value="SH2DOMAIN"/>
</dbReference>
<dbReference type="GO" id="GO:0004715">
    <property type="term" value="F:non-membrane spanning protein tyrosine kinase activity"/>
    <property type="evidence" value="ECO:0007669"/>
    <property type="project" value="UniProtKB-EC"/>
</dbReference>
<feature type="binding site" evidence="20">
    <location>
        <position position="236"/>
    </location>
    <ligand>
        <name>ATP</name>
        <dbReference type="ChEBI" id="CHEBI:30616"/>
    </ligand>
</feature>
<evidence type="ECO:0000313" key="25">
    <source>
        <dbReference type="EMBL" id="KFO37508.1"/>
    </source>
</evidence>
<dbReference type="eggNOG" id="KOG0197">
    <property type="taxonomic scope" value="Eukaryota"/>
</dbReference>
<dbReference type="InterPro" id="IPR036028">
    <property type="entry name" value="SH3-like_dom_sf"/>
</dbReference>
<evidence type="ECO:0000256" key="11">
    <source>
        <dbReference type="ARBA" id="ARBA00022840"/>
    </source>
</evidence>
<evidence type="ECO:0000256" key="17">
    <source>
        <dbReference type="ARBA" id="ARBA00051245"/>
    </source>
</evidence>
<evidence type="ECO:0000259" key="22">
    <source>
        <dbReference type="PROSITE" id="PS50001"/>
    </source>
</evidence>
<dbReference type="GO" id="GO:0005524">
    <property type="term" value="F:ATP binding"/>
    <property type="evidence" value="ECO:0007669"/>
    <property type="project" value="UniProtKB-UniRule"/>
</dbReference>
<evidence type="ECO:0000256" key="1">
    <source>
        <dbReference type="ARBA" id="ARBA00004123"/>
    </source>
</evidence>
<keyword evidence="14 21" id="KW-0829">Tyrosine-protein kinase</keyword>
<comment type="subcellular location">
    <subcellularLocation>
        <location evidence="3">Cell projection</location>
        <location evidence="3">Ruffle</location>
    </subcellularLocation>
    <subcellularLocation>
        <location evidence="4">Cytoplasm</location>
    </subcellularLocation>
    <subcellularLocation>
        <location evidence="2">Membrane</location>
    </subcellularLocation>
    <subcellularLocation>
        <location evidence="1">Nucleus</location>
    </subcellularLocation>
</comment>
<dbReference type="AlphaFoldDB" id="A0A091E459"/>
<dbReference type="PROSITE" id="PS50011">
    <property type="entry name" value="PROTEIN_KINASE_DOM"/>
    <property type="match status" value="2"/>
</dbReference>
<evidence type="ECO:0000256" key="21">
    <source>
        <dbReference type="RuleBase" id="RU362096"/>
    </source>
</evidence>
<evidence type="ECO:0000256" key="18">
    <source>
        <dbReference type="PROSITE-ProRule" id="PRU00191"/>
    </source>
</evidence>
<evidence type="ECO:0000256" key="13">
    <source>
        <dbReference type="ARBA" id="ARBA00023136"/>
    </source>
</evidence>
<dbReference type="InterPro" id="IPR000980">
    <property type="entry name" value="SH2"/>
</dbReference>
<keyword evidence="16" id="KW-0966">Cell projection</keyword>
<feature type="domain" description="SH2" evidence="22">
    <location>
        <begin position="98"/>
        <end position="190"/>
    </location>
</feature>
<dbReference type="SMART" id="SM00219">
    <property type="entry name" value="TyrKc"/>
    <property type="match status" value="2"/>
</dbReference>
<keyword evidence="15" id="KW-0539">Nucleus</keyword>
<feature type="domain" description="Protein kinase" evidence="24">
    <location>
        <begin position="208"/>
        <end position="465"/>
    </location>
</feature>
<keyword evidence="13" id="KW-0472">Membrane</keyword>
<dbReference type="CDD" id="cd05148">
    <property type="entry name" value="PTKc_Srm_Brk"/>
    <property type="match status" value="1"/>
</dbReference>
<feature type="domain" description="SH2" evidence="22">
    <location>
        <begin position="590"/>
        <end position="682"/>
    </location>
</feature>
<dbReference type="CDD" id="cd10358">
    <property type="entry name" value="SH2_PTK6_Brk"/>
    <property type="match status" value="1"/>
</dbReference>
<dbReference type="Gene3D" id="2.30.30.40">
    <property type="entry name" value="SH3 Domains"/>
    <property type="match status" value="2"/>
</dbReference>
<dbReference type="InterPro" id="IPR020635">
    <property type="entry name" value="Tyr_kinase_cat_dom"/>
</dbReference>
<sequence length="963" mass="108009">MGLGVEEGEVAGLRGSLGRGHRPDGTCAADTGDRAWCPVSWLQGEEGLSVSRGDRLYALKEEGAYIFARRLSGPPSAGLVPLSYVAEAAWETPAEQPWYFSGISRTQAQQLLLSPANAPGAFLIRPSESSLGGYSLSVRAQAKVCHYRICTAPGGSLYLQEGRLFPSLEALLTYYKANWKLIQNPLLQPCMPQKSLAQDRWERPRSEFALRRKLGEGCFGEVWEGLWLGSVPVAVKVIKSADMKLADLTKEIEALKSLRHERLIRLHAVCSTGEPVYIVTELMRKGNLQAYLGSPEGQALSLPLLLSFTCQVAEGMSYLEERHVVHRDLAARNVLVDDDLTCKVADFGLARLLKDDIYSPSSSSKIPVKWTAPEAANHRIFSQKSDVWSFGVLLFEVFSYGQCPYEGMTNHETLQQLSRGYRLPRPAACPVEVYLLMLECWKGSPEERPAFAMLREKLGTVHRHLHLAPLMCTPGPGSADLGMPSWLRSSCMACMGLAGAHSRPTSQSCCTAMASQGQAYLGPKYVGLWDFEARTDEELSFRAGDLFHVARKEDQWWWATRLDDLGQALTEGYVPHNYLAEKETVESEPWFFGHISRSEATHRLQAEGSSPGTFLVRVSEKSGADYVLSVRDTQAVRHYRIWQHEGGRLHLNEAVSFPSLLELVDYHKAQSLSHGLRLTVPCWKHQAEPLPHWADWERPQEEFTLCRKLGAGYFGEVFEGLWKGQVRVAIKVISRDNLLHQHTFQSEIQAMKRLRHKHILALYAVASSGDPVYIITELMPKGNLLQLLRDSEKQALPVSELVDIASQVAEGMRYLESQNYIHRDLAARNILVGENNICKVGDFGLARLIKEDIYLSHDHKIPYKWTAPEALSRGHYSIKSDVWSFGILLHEILSRGQTPYPGMSNHEAFLRVDAGYRMPCPPECPPNVYQLMSSCWSRDPEQRPCFKALCEKLSGFARYENLL</sequence>
<proteinExistence type="inferred from homology"/>
<dbReference type="Pfam" id="PF07714">
    <property type="entry name" value="PK_Tyr_Ser-Thr"/>
    <property type="match status" value="2"/>
</dbReference>
<evidence type="ECO:0000259" key="24">
    <source>
        <dbReference type="PROSITE" id="PS50011"/>
    </source>
</evidence>
<evidence type="ECO:0000256" key="3">
    <source>
        <dbReference type="ARBA" id="ARBA00004466"/>
    </source>
</evidence>
<dbReference type="EC" id="2.7.10.2" evidence="21"/>
<evidence type="ECO:0000256" key="15">
    <source>
        <dbReference type="ARBA" id="ARBA00023242"/>
    </source>
</evidence>
<keyword evidence="6" id="KW-0963">Cytoplasm</keyword>
<dbReference type="InterPro" id="IPR000719">
    <property type="entry name" value="Prot_kinase_dom"/>
</dbReference>
<evidence type="ECO:0000256" key="16">
    <source>
        <dbReference type="ARBA" id="ARBA00023273"/>
    </source>
</evidence>
<keyword evidence="7" id="KW-0597">Phosphoprotein</keyword>
<keyword evidence="8 21" id="KW-0808">Transferase</keyword>